<evidence type="ECO:0000313" key="2">
    <source>
        <dbReference type="EMBL" id="WCT12996.1"/>
    </source>
</evidence>
<keyword evidence="1" id="KW-0812">Transmembrane</keyword>
<accession>A0ABY7TAL8</accession>
<feature type="transmembrane region" description="Helical" evidence="1">
    <location>
        <begin position="39"/>
        <end position="58"/>
    </location>
</feature>
<dbReference type="Proteomes" id="UP001216139">
    <property type="component" value="Chromosome"/>
</dbReference>
<name>A0ABY7TAL8_9SPHI</name>
<keyword evidence="3" id="KW-1185">Reference proteome</keyword>
<gene>
    <name evidence="2" type="ORF">PQO05_03490</name>
</gene>
<feature type="transmembrane region" description="Helical" evidence="1">
    <location>
        <begin position="65"/>
        <end position="84"/>
    </location>
</feature>
<evidence type="ECO:0000313" key="3">
    <source>
        <dbReference type="Proteomes" id="UP001216139"/>
    </source>
</evidence>
<organism evidence="2 3">
    <name type="scientific">Mucilaginibacter jinjuensis</name>
    <dbReference type="NCBI Taxonomy" id="1176721"/>
    <lineage>
        <taxon>Bacteria</taxon>
        <taxon>Pseudomonadati</taxon>
        <taxon>Bacteroidota</taxon>
        <taxon>Sphingobacteriia</taxon>
        <taxon>Sphingobacteriales</taxon>
        <taxon>Sphingobacteriaceae</taxon>
        <taxon>Mucilaginibacter</taxon>
    </lineage>
</organism>
<keyword evidence="1" id="KW-0472">Membrane</keyword>
<protein>
    <submittedName>
        <fullName evidence="2">Uncharacterized protein</fullName>
    </submittedName>
</protein>
<keyword evidence="1" id="KW-1133">Transmembrane helix</keyword>
<feature type="transmembrane region" description="Helical" evidence="1">
    <location>
        <begin position="12"/>
        <end position="33"/>
    </location>
</feature>
<proteinExistence type="predicted"/>
<evidence type="ECO:0000256" key="1">
    <source>
        <dbReference type="SAM" id="Phobius"/>
    </source>
</evidence>
<dbReference type="EMBL" id="CP117167">
    <property type="protein sequence ID" value="WCT12996.1"/>
    <property type="molecule type" value="Genomic_DNA"/>
</dbReference>
<reference evidence="2 3" key="1">
    <citation type="submission" date="2023-02" db="EMBL/GenBank/DDBJ databases">
        <title>Genome sequence of Mucilaginibacter jinjuensis strain KACC 16571.</title>
        <authorList>
            <person name="Kim S."/>
            <person name="Heo J."/>
            <person name="Kwon S.-W."/>
        </authorList>
    </citation>
    <scope>NUCLEOTIDE SEQUENCE [LARGE SCALE GENOMIC DNA]</scope>
    <source>
        <strain evidence="2 3">KACC 16571</strain>
    </source>
</reference>
<dbReference type="RefSeq" id="WP_273631269.1">
    <property type="nucleotide sequence ID" value="NZ_CP117167.1"/>
</dbReference>
<sequence>MSEQDKYNKPPSDLKILGINLLIFAVYTIWGFLGKGDNIIFSFIAAVIHFMVCCIEAVIVRRWSWFLAGLIIIVIGLGTCVNTIRL</sequence>